<protein>
    <submittedName>
        <fullName evidence="2">GT23 domain-containing protein</fullName>
    </submittedName>
</protein>
<sequence>MTINLEKDIEEYIKREDFLTESDNQLNIILYGDDIDTNKYINYNKNGIVTHIGYKIYHENIRRSQLKHYRTYSVIQSKKVKKNYASYLISCKNDFENTTINYNGRQLSIRIIAISGDNEFLQLLHGYKLNWRDMDTNNCRCCFVDGKNWKNYRTVESISSMIRPHDPSDMLPFNNHLISDPFHDLHEGVASYALYSSVCYSKILIDDFTSSFIFNGVMHYATLLNYSMALKSILNEKIFSVDLNIVDIEKKENYS</sequence>
<dbReference type="AlphaFoldDB" id="A0A0N5C4G1"/>
<proteinExistence type="predicted"/>
<dbReference type="Proteomes" id="UP000046392">
    <property type="component" value="Unplaced"/>
</dbReference>
<dbReference type="WBParaSite" id="SPAL_0001284300.1">
    <property type="protein sequence ID" value="SPAL_0001284300.1"/>
    <property type="gene ID" value="SPAL_0001284300"/>
</dbReference>
<accession>A0A0N5C4G1</accession>
<name>A0A0N5C4G1_STREA</name>
<keyword evidence="1" id="KW-1185">Reference proteome</keyword>
<reference evidence="2" key="1">
    <citation type="submission" date="2017-02" db="UniProtKB">
        <authorList>
            <consortium name="WormBaseParasite"/>
        </authorList>
    </citation>
    <scope>IDENTIFICATION</scope>
</reference>
<evidence type="ECO:0000313" key="1">
    <source>
        <dbReference type="Proteomes" id="UP000046392"/>
    </source>
</evidence>
<organism evidence="1 2">
    <name type="scientific">Strongyloides papillosus</name>
    <name type="common">Intestinal threadworm</name>
    <dbReference type="NCBI Taxonomy" id="174720"/>
    <lineage>
        <taxon>Eukaryota</taxon>
        <taxon>Metazoa</taxon>
        <taxon>Ecdysozoa</taxon>
        <taxon>Nematoda</taxon>
        <taxon>Chromadorea</taxon>
        <taxon>Rhabditida</taxon>
        <taxon>Tylenchina</taxon>
        <taxon>Panagrolaimomorpha</taxon>
        <taxon>Strongyloidoidea</taxon>
        <taxon>Strongyloididae</taxon>
        <taxon>Strongyloides</taxon>
    </lineage>
</organism>
<evidence type="ECO:0000313" key="2">
    <source>
        <dbReference type="WBParaSite" id="SPAL_0001284300.1"/>
    </source>
</evidence>